<dbReference type="InterPro" id="IPR000305">
    <property type="entry name" value="GIY-YIG_endonuc"/>
</dbReference>
<dbReference type="Gene3D" id="3.40.1440.10">
    <property type="entry name" value="GIY-YIG endonuclease"/>
    <property type="match status" value="1"/>
</dbReference>
<dbReference type="CDD" id="cd10449">
    <property type="entry name" value="GIY-YIG_SLX1_like"/>
    <property type="match status" value="1"/>
</dbReference>
<gene>
    <name evidence="3" type="ORF">A2373_04005</name>
</gene>
<comment type="similarity">
    <text evidence="1">Belongs to the UPF0213 family.</text>
</comment>
<accession>A0A1F6NHT3</accession>
<dbReference type="EMBL" id="MFQS01000012">
    <property type="protein sequence ID" value="OGH83467.1"/>
    <property type="molecule type" value="Genomic_DNA"/>
</dbReference>
<evidence type="ECO:0000259" key="2">
    <source>
        <dbReference type="PROSITE" id="PS50164"/>
    </source>
</evidence>
<dbReference type="Pfam" id="PF01541">
    <property type="entry name" value="GIY-YIG"/>
    <property type="match status" value="1"/>
</dbReference>
<dbReference type="SUPFAM" id="SSF82771">
    <property type="entry name" value="GIY-YIG endonuclease"/>
    <property type="match status" value="1"/>
</dbReference>
<evidence type="ECO:0000313" key="3">
    <source>
        <dbReference type="EMBL" id="OGH83467.1"/>
    </source>
</evidence>
<dbReference type="PANTHER" id="PTHR34477">
    <property type="entry name" value="UPF0213 PROTEIN YHBQ"/>
    <property type="match status" value="1"/>
</dbReference>
<protein>
    <recommendedName>
        <fullName evidence="2">GIY-YIG domain-containing protein</fullName>
    </recommendedName>
</protein>
<dbReference type="InterPro" id="IPR035901">
    <property type="entry name" value="GIY-YIG_endonuc_sf"/>
</dbReference>
<dbReference type="PROSITE" id="PS50164">
    <property type="entry name" value="GIY_YIG"/>
    <property type="match status" value="1"/>
</dbReference>
<dbReference type="Proteomes" id="UP000176300">
    <property type="component" value="Unassembled WGS sequence"/>
</dbReference>
<dbReference type="PANTHER" id="PTHR34477:SF1">
    <property type="entry name" value="UPF0213 PROTEIN YHBQ"/>
    <property type="match status" value="1"/>
</dbReference>
<evidence type="ECO:0000256" key="1">
    <source>
        <dbReference type="ARBA" id="ARBA00007435"/>
    </source>
</evidence>
<dbReference type="InterPro" id="IPR050190">
    <property type="entry name" value="UPF0213_domain"/>
</dbReference>
<evidence type="ECO:0000313" key="4">
    <source>
        <dbReference type="Proteomes" id="UP000176300"/>
    </source>
</evidence>
<organism evidence="3 4">
    <name type="scientific">Candidatus Magasanikbacteria bacterium RIFOXYB1_FULL_40_15</name>
    <dbReference type="NCBI Taxonomy" id="1798697"/>
    <lineage>
        <taxon>Bacteria</taxon>
        <taxon>Candidatus Magasanikiibacteriota</taxon>
    </lineage>
</organism>
<name>A0A1F6NHT3_9BACT</name>
<dbReference type="AlphaFoldDB" id="A0A1F6NHT3"/>
<sequence length="87" mass="10598">MEYFVYYIYSKKLDKFYIGKTNDLRRRLKEHNNGEEKYTQKGAPWLLIGYIEYKNNNEATKSELKLKKAKNPKYVNWYIKTYGKNTI</sequence>
<feature type="domain" description="GIY-YIG" evidence="2">
    <location>
        <begin position="1"/>
        <end position="76"/>
    </location>
</feature>
<reference evidence="3 4" key="1">
    <citation type="journal article" date="2016" name="Nat. Commun.">
        <title>Thousands of microbial genomes shed light on interconnected biogeochemical processes in an aquifer system.</title>
        <authorList>
            <person name="Anantharaman K."/>
            <person name="Brown C.T."/>
            <person name="Hug L.A."/>
            <person name="Sharon I."/>
            <person name="Castelle C.J."/>
            <person name="Probst A.J."/>
            <person name="Thomas B.C."/>
            <person name="Singh A."/>
            <person name="Wilkins M.J."/>
            <person name="Karaoz U."/>
            <person name="Brodie E.L."/>
            <person name="Williams K.H."/>
            <person name="Hubbard S.S."/>
            <person name="Banfield J.F."/>
        </authorList>
    </citation>
    <scope>NUCLEOTIDE SEQUENCE [LARGE SCALE GENOMIC DNA]</scope>
</reference>
<comment type="caution">
    <text evidence="3">The sequence shown here is derived from an EMBL/GenBank/DDBJ whole genome shotgun (WGS) entry which is preliminary data.</text>
</comment>
<proteinExistence type="inferred from homology"/>